<evidence type="ECO:0000313" key="1">
    <source>
        <dbReference type="EMBL" id="MFC3970086.1"/>
    </source>
</evidence>
<dbReference type="Proteomes" id="UP001595697">
    <property type="component" value="Unassembled WGS sequence"/>
</dbReference>
<sequence>MQKAEPIALDPLERRVLSLREGLEMAVQQLAAADCAYATALEGIDACLLEWRWVESQFARLTMQLDRHASAVIRSVAGRSQARRKTLLRRLFRLSGDRVYQSDEDAAHILADTLVQRHRLLLMIQNQREFLAGQLFLLEAELARRFAELQAIPLGAGKATEELGRRIDMLQDLADGVIGMTASANLIYNKNLVDAEASILALTSLETLSWRSLAEALHLLQTLFQRAERGLLSVRGIAHRKTVIDETFQRKLATTRQARH</sequence>
<organism evidence="1 2">
    <name type="scientific">Rhizobium lemnae</name>
    <dbReference type="NCBI Taxonomy" id="1214924"/>
    <lineage>
        <taxon>Bacteria</taxon>
        <taxon>Pseudomonadati</taxon>
        <taxon>Pseudomonadota</taxon>
        <taxon>Alphaproteobacteria</taxon>
        <taxon>Hyphomicrobiales</taxon>
        <taxon>Rhizobiaceae</taxon>
        <taxon>Rhizobium/Agrobacterium group</taxon>
        <taxon>Rhizobium</taxon>
    </lineage>
</organism>
<keyword evidence="2" id="KW-1185">Reference proteome</keyword>
<dbReference type="EMBL" id="JBHSBD010000093">
    <property type="protein sequence ID" value="MFC3970086.1"/>
    <property type="molecule type" value="Genomic_DNA"/>
</dbReference>
<reference evidence="2" key="1">
    <citation type="journal article" date="2019" name="Int. J. Syst. Evol. Microbiol.">
        <title>The Global Catalogue of Microorganisms (GCM) 10K type strain sequencing project: providing services to taxonomists for standard genome sequencing and annotation.</title>
        <authorList>
            <consortium name="The Broad Institute Genomics Platform"/>
            <consortium name="The Broad Institute Genome Sequencing Center for Infectious Disease"/>
            <person name="Wu L."/>
            <person name="Ma J."/>
        </authorList>
    </citation>
    <scope>NUCLEOTIDE SEQUENCE [LARGE SCALE GENOMIC DNA]</scope>
    <source>
        <strain evidence="2">TBRC 5781</strain>
    </source>
</reference>
<comment type="caution">
    <text evidence="1">The sequence shown here is derived from an EMBL/GenBank/DDBJ whole genome shotgun (WGS) entry which is preliminary data.</text>
</comment>
<evidence type="ECO:0000313" key="2">
    <source>
        <dbReference type="Proteomes" id="UP001595697"/>
    </source>
</evidence>
<dbReference type="RefSeq" id="WP_247262418.1">
    <property type="nucleotide sequence ID" value="NZ_JALJQZ010000048.1"/>
</dbReference>
<gene>
    <name evidence="1" type="ORF">ACFOVS_18520</name>
</gene>
<protein>
    <recommendedName>
        <fullName evidence="3">DUF403 domain-containing protein</fullName>
    </recommendedName>
</protein>
<accession>A0ABV8EFA2</accession>
<proteinExistence type="predicted"/>
<evidence type="ECO:0008006" key="3">
    <source>
        <dbReference type="Google" id="ProtNLM"/>
    </source>
</evidence>
<name>A0ABV8EFA2_9HYPH</name>